<reference evidence="1" key="2">
    <citation type="journal article" date="2022" name="New Phytol.">
        <title>Evolutionary transition to the ectomycorrhizal habit in the genomes of a hyperdiverse lineage of mushroom-forming fungi.</title>
        <authorList>
            <person name="Looney B."/>
            <person name="Miyauchi S."/>
            <person name="Morin E."/>
            <person name="Drula E."/>
            <person name="Courty P.E."/>
            <person name="Kohler A."/>
            <person name="Kuo A."/>
            <person name="LaButti K."/>
            <person name="Pangilinan J."/>
            <person name="Lipzen A."/>
            <person name="Riley R."/>
            <person name="Andreopoulos W."/>
            <person name="He G."/>
            <person name="Johnson J."/>
            <person name="Nolan M."/>
            <person name="Tritt A."/>
            <person name="Barry K.W."/>
            <person name="Grigoriev I.V."/>
            <person name="Nagy L.G."/>
            <person name="Hibbett D."/>
            <person name="Henrissat B."/>
            <person name="Matheny P.B."/>
            <person name="Labbe J."/>
            <person name="Martin F.M."/>
        </authorList>
    </citation>
    <scope>NUCLEOTIDE SEQUENCE</scope>
    <source>
        <strain evidence="1">FP105234-sp</strain>
    </source>
</reference>
<evidence type="ECO:0000313" key="1">
    <source>
        <dbReference type="EMBL" id="KAI0038302.1"/>
    </source>
</evidence>
<dbReference type="Proteomes" id="UP000814033">
    <property type="component" value="Unassembled WGS sequence"/>
</dbReference>
<gene>
    <name evidence="1" type="ORF">FA95DRAFT_1613489</name>
</gene>
<comment type="caution">
    <text evidence="1">The sequence shown here is derived from an EMBL/GenBank/DDBJ whole genome shotgun (WGS) entry which is preliminary data.</text>
</comment>
<sequence>MNRTISHKGTPISLSVPGPAADKSPHPRARPRSPSPSSSRAPSAPPYPAHSHSHSQKRKASDATQTPPRKYARSALSCPACDAAFSSPRGLRQHARASASVNDACRVAVEYGLEA</sequence>
<evidence type="ECO:0000313" key="2">
    <source>
        <dbReference type="Proteomes" id="UP000814033"/>
    </source>
</evidence>
<accession>A0ACB8R341</accession>
<name>A0ACB8R341_9AGAM</name>
<reference evidence="1" key="1">
    <citation type="submission" date="2021-02" db="EMBL/GenBank/DDBJ databases">
        <authorList>
            <consortium name="DOE Joint Genome Institute"/>
            <person name="Ahrendt S."/>
            <person name="Looney B.P."/>
            <person name="Miyauchi S."/>
            <person name="Morin E."/>
            <person name="Drula E."/>
            <person name="Courty P.E."/>
            <person name="Chicoki N."/>
            <person name="Fauchery L."/>
            <person name="Kohler A."/>
            <person name="Kuo A."/>
            <person name="Labutti K."/>
            <person name="Pangilinan J."/>
            <person name="Lipzen A."/>
            <person name="Riley R."/>
            <person name="Andreopoulos W."/>
            <person name="He G."/>
            <person name="Johnson J."/>
            <person name="Barry K.W."/>
            <person name="Grigoriev I.V."/>
            <person name="Nagy L."/>
            <person name="Hibbett D."/>
            <person name="Henrissat B."/>
            <person name="Matheny P.B."/>
            <person name="Labbe J."/>
            <person name="Martin F."/>
        </authorList>
    </citation>
    <scope>NUCLEOTIDE SEQUENCE</scope>
    <source>
        <strain evidence="1">FP105234-sp</strain>
    </source>
</reference>
<organism evidence="1 2">
    <name type="scientific">Auriscalpium vulgare</name>
    <dbReference type="NCBI Taxonomy" id="40419"/>
    <lineage>
        <taxon>Eukaryota</taxon>
        <taxon>Fungi</taxon>
        <taxon>Dikarya</taxon>
        <taxon>Basidiomycota</taxon>
        <taxon>Agaricomycotina</taxon>
        <taxon>Agaricomycetes</taxon>
        <taxon>Russulales</taxon>
        <taxon>Auriscalpiaceae</taxon>
        <taxon>Auriscalpium</taxon>
    </lineage>
</organism>
<dbReference type="EMBL" id="MU276536">
    <property type="protein sequence ID" value="KAI0038302.1"/>
    <property type="molecule type" value="Genomic_DNA"/>
</dbReference>
<proteinExistence type="predicted"/>
<protein>
    <submittedName>
        <fullName evidence="1">Uncharacterized protein</fullName>
    </submittedName>
</protein>
<keyword evidence="2" id="KW-1185">Reference proteome</keyword>